<name>A0A2H0VDX1_9BACT</name>
<evidence type="ECO:0008006" key="9">
    <source>
        <dbReference type="Google" id="ProtNLM"/>
    </source>
</evidence>
<dbReference type="SUPFAM" id="SSF53244">
    <property type="entry name" value="MurD-like peptide ligases, peptide-binding domain"/>
    <property type="match status" value="1"/>
</dbReference>
<proteinExistence type="predicted"/>
<evidence type="ECO:0000256" key="1">
    <source>
        <dbReference type="ARBA" id="ARBA00022598"/>
    </source>
</evidence>
<dbReference type="Gene3D" id="3.40.1190.10">
    <property type="entry name" value="Mur-like, catalytic domain"/>
    <property type="match status" value="1"/>
</dbReference>
<feature type="transmembrane region" description="Helical" evidence="4">
    <location>
        <begin position="50"/>
        <end position="69"/>
    </location>
</feature>
<keyword evidence="4" id="KW-1133">Transmembrane helix</keyword>
<evidence type="ECO:0000256" key="2">
    <source>
        <dbReference type="ARBA" id="ARBA00022741"/>
    </source>
</evidence>
<organism evidence="7 8">
    <name type="scientific">Candidatus Doudnabacteria bacterium CG10_big_fil_rev_8_21_14_0_10_42_18</name>
    <dbReference type="NCBI Taxonomy" id="1974552"/>
    <lineage>
        <taxon>Bacteria</taxon>
        <taxon>Candidatus Doudnaibacteriota</taxon>
    </lineage>
</organism>
<dbReference type="PANTHER" id="PTHR43024:SF1">
    <property type="entry name" value="UDP-N-ACETYLMURAMOYL-TRIPEPTIDE--D-ALANYL-D-ALANINE LIGASE"/>
    <property type="match status" value="1"/>
</dbReference>
<keyword evidence="4" id="KW-0812">Transmembrane</keyword>
<reference evidence="8" key="1">
    <citation type="submission" date="2017-09" db="EMBL/GenBank/DDBJ databases">
        <title>Depth-based differentiation of microbial function through sediment-hosted aquifers and enrichment of novel symbionts in the deep terrestrial subsurface.</title>
        <authorList>
            <person name="Probst A.J."/>
            <person name="Ladd B."/>
            <person name="Jarett J.K."/>
            <person name="Geller-Mcgrath D.E."/>
            <person name="Sieber C.M.K."/>
            <person name="Emerson J.B."/>
            <person name="Anantharaman K."/>
            <person name="Thomas B.C."/>
            <person name="Malmstrom R."/>
            <person name="Stieglmeier M."/>
            <person name="Klingl A."/>
            <person name="Woyke T."/>
            <person name="Ryan C.M."/>
            <person name="Banfield J.F."/>
        </authorList>
    </citation>
    <scope>NUCLEOTIDE SEQUENCE [LARGE SCALE GENOMIC DNA]</scope>
</reference>
<protein>
    <recommendedName>
        <fullName evidence="9">UDP-N-acetylmuramoyl-tripeptide--D-alanyl-D-alanine ligase</fullName>
    </recommendedName>
</protein>
<dbReference type="InterPro" id="IPR013221">
    <property type="entry name" value="Mur_ligase_cen"/>
</dbReference>
<feature type="transmembrane region" description="Helical" evidence="4">
    <location>
        <begin position="81"/>
        <end position="109"/>
    </location>
</feature>
<feature type="domain" description="Mur ligase C-terminal" evidence="5">
    <location>
        <begin position="345"/>
        <end position="472"/>
    </location>
</feature>
<dbReference type="Proteomes" id="UP000230922">
    <property type="component" value="Unassembled WGS sequence"/>
</dbReference>
<comment type="caution">
    <text evidence="7">The sequence shown here is derived from an EMBL/GenBank/DDBJ whole genome shotgun (WGS) entry which is preliminary data.</text>
</comment>
<evidence type="ECO:0000313" key="8">
    <source>
        <dbReference type="Proteomes" id="UP000230922"/>
    </source>
</evidence>
<dbReference type="Gene3D" id="3.90.190.20">
    <property type="entry name" value="Mur ligase, C-terminal domain"/>
    <property type="match status" value="1"/>
</dbReference>
<evidence type="ECO:0000256" key="4">
    <source>
        <dbReference type="SAM" id="Phobius"/>
    </source>
</evidence>
<dbReference type="Pfam" id="PF02875">
    <property type="entry name" value="Mur_ligase_C"/>
    <property type="match status" value="1"/>
</dbReference>
<dbReference type="EMBL" id="PFAK01000007">
    <property type="protein sequence ID" value="PIR96549.1"/>
    <property type="molecule type" value="Genomic_DNA"/>
</dbReference>
<dbReference type="GO" id="GO:0005524">
    <property type="term" value="F:ATP binding"/>
    <property type="evidence" value="ECO:0007669"/>
    <property type="project" value="UniProtKB-KW"/>
</dbReference>
<dbReference type="SUPFAM" id="SSF53623">
    <property type="entry name" value="MurD-like peptide ligases, catalytic domain"/>
    <property type="match status" value="1"/>
</dbReference>
<evidence type="ECO:0000259" key="6">
    <source>
        <dbReference type="Pfam" id="PF08245"/>
    </source>
</evidence>
<keyword evidence="4" id="KW-0472">Membrane</keyword>
<sequence length="481" mass="54608">MDFIKVVKYQLYLFQLENYELGRFLKLLLKKGIFLPKEHLRKKLVWTPKALAIFILSEVLVLAFAAIICRQAYLTVLENKAAIVFLFLGSVAFLEMFSWLFLIVAEIILRPIDCIFKQLIIFKAKRRLNKFSEIKIIGIAGSYGKTTMKQVLLEVLGAKFNVAATPDSVNTPVGIGRWILRKVDESTQIIIVEMGEHYKGDVEYLCKIAPPDISVVTGINEAHLERMGKIEIAVSTIFEIVSNTKPQGLVVLNGDDEKVMEHYKEYVWPDHELLFFGIKNKSNFKFNQEELGWDTEMEDLGRVFIGFLGEYALADAEAAVNIAKHLGMDNESIKRGIQKIRPVKHRLQPIQGAEGMLIIDDAYNGNSDGANEAVNVLSRFEGRRKIYITPGLVETGQKTEEVHREIGIHLAKTVNVVILIRNSVTPFIFEGINESTKNQITRTKPEIIWFNTAQEAHQSLPKILKPGDVVLFQNDWGDQYL</sequence>
<evidence type="ECO:0000313" key="7">
    <source>
        <dbReference type="EMBL" id="PIR96549.1"/>
    </source>
</evidence>
<dbReference type="InterPro" id="IPR051046">
    <property type="entry name" value="MurCDEF_CellWall_CoF430Synth"/>
</dbReference>
<evidence type="ECO:0000259" key="5">
    <source>
        <dbReference type="Pfam" id="PF02875"/>
    </source>
</evidence>
<dbReference type="InterPro" id="IPR036615">
    <property type="entry name" value="Mur_ligase_C_dom_sf"/>
</dbReference>
<dbReference type="GO" id="GO:0016881">
    <property type="term" value="F:acid-amino acid ligase activity"/>
    <property type="evidence" value="ECO:0007669"/>
    <property type="project" value="InterPro"/>
</dbReference>
<keyword evidence="2" id="KW-0547">Nucleotide-binding</keyword>
<dbReference type="PANTHER" id="PTHR43024">
    <property type="entry name" value="UDP-N-ACETYLMURAMOYL-TRIPEPTIDE--D-ALANYL-D-ALANINE LIGASE"/>
    <property type="match status" value="1"/>
</dbReference>
<dbReference type="Pfam" id="PF08245">
    <property type="entry name" value="Mur_ligase_M"/>
    <property type="match status" value="1"/>
</dbReference>
<accession>A0A2H0VDX1</accession>
<dbReference type="InterPro" id="IPR004101">
    <property type="entry name" value="Mur_ligase_C"/>
</dbReference>
<gene>
    <name evidence="7" type="ORF">COT92_00560</name>
</gene>
<feature type="domain" description="Mur ligase central" evidence="6">
    <location>
        <begin position="139"/>
        <end position="321"/>
    </location>
</feature>
<evidence type="ECO:0000256" key="3">
    <source>
        <dbReference type="ARBA" id="ARBA00022840"/>
    </source>
</evidence>
<dbReference type="InterPro" id="IPR036565">
    <property type="entry name" value="Mur-like_cat_sf"/>
</dbReference>
<dbReference type="AlphaFoldDB" id="A0A2H0VDX1"/>
<keyword evidence="3" id="KW-0067">ATP-binding</keyword>
<keyword evidence="1" id="KW-0436">Ligase</keyword>